<dbReference type="InterPro" id="IPR037272">
    <property type="entry name" value="SNS_sf"/>
</dbReference>
<keyword evidence="8" id="KW-0769">Symport</keyword>
<keyword evidence="2 8" id="KW-0813">Transport</keyword>
<feature type="transmembrane region" description="Helical" evidence="10">
    <location>
        <begin position="1326"/>
        <end position="1344"/>
    </location>
</feature>
<evidence type="ECO:0000256" key="7">
    <source>
        <dbReference type="PIRSR" id="PIRSR600175-2"/>
    </source>
</evidence>
<feature type="transmembrane region" description="Helical" evidence="10">
    <location>
        <begin position="1149"/>
        <end position="1176"/>
    </location>
</feature>
<dbReference type="GO" id="GO:0046872">
    <property type="term" value="F:metal ion binding"/>
    <property type="evidence" value="ECO:0007669"/>
    <property type="project" value="UniProtKB-KW"/>
</dbReference>
<dbReference type="PRINTS" id="PR00176">
    <property type="entry name" value="NANEUSMPORT"/>
</dbReference>
<dbReference type="SUPFAM" id="SSF161070">
    <property type="entry name" value="SNF-like"/>
    <property type="match status" value="2"/>
</dbReference>
<feature type="transmembrane region" description="Helical" evidence="10">
    <location>
        <begin position="693"/>
        <end position="715"/>
    </location>
</feature>
<feature type="transmembrane region" description="Helical" evidence="10">
    <location>
        <begin position="1118"/>
        <end position="1137"/>
    </location>
</feature>
<dbReference type="InterPro" id="IPR000175">
    <property type="entry name" value="Na/ntran_symport"/>
</dbReference>
<keyword evidence="6" id="KW-0915">Sodium</keyword>
<feature type="transmembrane region" description="Helical" evidence="10">
    <location>
        <begin position="341"/>
        <end position="367"/>
    </location>
</feature>
<feature type="transmembrane region" description="Helical" evidence="10">
    <location>
        <begin position="1356"/>
        <end position="1379"/>
    </location>
</feature>
<keyword evidence="12" id="KW-1185">Reference proteome</keyword>
<feature type="transmembrane region" description="Helical" evidence="10">
    <location>
        <begin position="152"/>
        <end position="168"/>
    </location>
</feature>
<feature type="transmembrane region" description="Helical" evidence="10">
    <location>
        <begin position="1399"/>
        <end position="1419"/>
    </location>
</feature>
<keyword evidence="7" id="KW-1015">Disulfide bond</keyword>
<evidence type="ECO:0000256" key="2">
    <source>
        <dbReference type="ARBA" id="ARBA00022448"/>
    </source>
</evidence>
<keyword evidence="3 8" id="KW-0812">Transmembrane</keyword>
<dbReference type="GO" id="GO:0005332">
    <property type="term" value="F:gamma-aminobutyric acid:sodium:chloride symporter activity"/>
    <property type="evidence" value="ECO:0007669"/>
    <property type="project" value="InterPro"/>
</dbReference>
<dbReference type="PROSITE" id="PS00754">
    <property type="entry name" value="NA_NEUROTRAN_SYMP_2"/>
    <property type="match status" value="2"/>
</dbReference>
<sequence>ISESGQVFFSHAPARTHRFTRFSLAGCWEVMTADKPMPMVNGRHTEDAEAPHASPVHERGQWGSKLEFVLSVAGEIIGLGNVWRFPYLCYKNGGGAFFVPYVIFFVCCGIPVFFLETALGQFTSEGGITCWRKVCPLFEGIGYATQVIEAHLNVYYVVILAWAIFYLFNCFTTELPWASCGHYWNTENCVDFNNASVANLSNPYATSPVIEFWERRVLSISGGIEQVGKLRWELALCLAVAWVICYFCIWKGPKSTGKVVYVTATFPYFMLVILLIRGITLPGAADGIKFYLYPDISRLSDPQVWVDAGTQIFFSYAICLGCLTALGSYNSYNNNCYRDCIMLCCLNSGTSFVAGFAIFSVLGFMAYEQNVPIEAVAESGPGLAFIAYPKAVTMMPWSPLWACLFFMMLIFLGLDSQFVCVESLVTAVVDMYPKTFRVGYRRELLILGMSVASYILGLTMLTEGGMYVFQLFDSYAASGMCLLFVAIFESICIGWVYGSDRFYLNIEDMIGYKPIFFIKWCWKILTPGICSGIFLFFLIKYKPLKYNNVYTYPDWGYGIGWTMAMSSMVCIPLGIIVQIWKAEGTFMEVPKFLATSMRWQSVLSSWQVKMQGQIFGLFFVCWGHRSASVPVGDVAPLFGFLWRAPPRFSSAEDVPYLICFTGARSTSVPVGDVAPLPVFRGGRRLTTCRWRMLLAVPVSLGYFFSPMDLFLLLWGCSLVSGSGGRMFPSLPSGFFSAPAGLRPSLGSSARRWTSLGSSARRWTSLGSSARGWTSLGSSARRWTRSALLPGGGRRSALLPGGGRRRAPRSAHLPRHAPRSAHLPPRAPRSAHLPCHVPRSFLVLTGPTALPDFREWVRVGASGAAPLGGFPSRVCFWGHGAAKLLSAWSGAEVSRPGARSSAKPRDMATNGAKASDGHVLTEVNAAPAANDKPKTLVVKVQKKKELPDRETWAGKFDFLLSCVGYAIGLGNVWRFPYLCGKNGGGAFLIPYFLTLIFAGVPLFFLECSLGQYTSIGGLGVWKLAPMFKGVGLAAAVLSFWLNIYYIVIISWAIYYLYNSFTTELPWKSCNNPWNTEQCFSNYSLANTSNMTSAVVEFWERNVHQLTDGLEKPGEIRVPLAITLAIAWVLVYFCIWKGVGWTGKVVYFSATYPYFMLLILFFRGVTLPGAIEGILFYVTPNFEKLKESEVWLDAATQIFFSYGLGLGSLIALGSYNPFNNNVYKDSIIVCCINSFTSMFAGFVIFSIVGFMAHITKRSIADVAASGPGLAFLAYPEAVTQLPVSPLWAILFFSMLLMLGIDSQFCTVEGFITALVDEFPRVLRGRREIFIAVVCLVSYIIGLSNITQGGLYVFKLFDYYSASGMCLLFLVFFECISISWFYGVNKFYGNIEEMIGYQPCIWWKLCWVVFTPLIVAGVFLFSAVQMVPLTMNNYVFPKWGQGVGWCMALSSMVLIPGYMGYMFLTLKGSYKERLRIMIQPTVLVKSQENGPEQQPESANAANDEAYI</sequence>
<accession>A0AAE0Q2G6</accession>
<dbReference type="PRINTS" id="PR01195">
    <property type="entry name" value="GAT1TRNSPORT"/>
</dbReference>
<evidence type="ECO:0000256" key="1">
    <source>
        <dbReference type="ARBA" id="ARBA00004141"/>
    </source>
</evidence>
<reference evidence="11" key="1">
    <citation type="submission" date="2023-06" db="EMBL/GenBank/DDBJ databases">
        <title>Male Hemibagrus guttatus genome.</title>
        <authorList>
            <person name="Bian C."/>
        </authorList>
    </citation>
    <scope>NUCLEOTIDE SEQUENCE</scope>
    <source>
        <strain evidence="11">Male_cb2023</strain>
        <tissue evidence="11">Muscle</tissue>
    </source>
</reference>
<feature type="binding site" evidence="6">
    <location>
        <position position="81"/>
    </location>
    <ligand>
        <name>Na(+)</name>
        <dbReference type="ChEBI" id="CHEBI:29101"/>
        <label>1</label>
    </ligand>
</feature>
<feature type="transmembrane region" description="Helical" evidence="10">
    <location>
        <begin position="304"/>
        <end position="329"/>
    </location>
</feature>
<feature type="transmembrane region" description="Helical" evidence="10">
    <location>
        <begin position="559"/>
        <end position="580"/>
    </location>
</feature>
<dbReference type="NCBIfam" id="NF037979">
    <property type="entry name" value="Na_transp"/>
    <property type="match status" value="1"/>
</dbReference>
<feature type="region of interest" description="Disordered" evidence="9">
    <location>
        <begin position="790"/>
        <end position="829"/>
    </location>
</feature>
<evidence type="ECO:0000256" key="5">
    <source>
        <dbReference type="ARBA" id="ARBA00023136"/>
    </source>
</evidence>
<feature type="region of interest" description="Disordered" evidence="9">
    <location>
        <begin position="1484"/>
        <end position="1504"/>
    </location>
</feature>
<evidence type="ECO:0000256" key="10">
    <source>
        <dbReference type="SAM" id="Phobius"/>
    </source>
</evidence>
<evidence type="ECO:0000313" key="12">
    <source>
        <dbReference type="Proteomes" id="UP001274896"/>
    </source>
</evidence>
<organism evidence="11 12">
    <name type="scientific">Hemibagrus guttatus</name>
    <dbReference type="NCBI Taxonomy" id="175788"/>
    <lineage>
        <taxon>Eukaryota</taxon>
        <taxon>Metazoa</taxon>
        <taxon>Chordata</taxon>
        <taxon>Craniata</taxon>
        <taxon>Vertebrata</taxon>
        <taxon>Euteleostomi</taxon>
        <taxon>Actinopterygii</taxon>
        <taxon>Neopterygii</taxon>
        <taxon>Teleostei</taxon>
        <taxon>Ostariophysi</taxon>
        <taxon>Siluriformes</taxon>
        <taxon>Bagridae</taxon>
        <taxon>Hemibagrus</taxon>
    </lineage>
</organism>
<name>A0AAE0Q2G6_9TELE</name>
<protein>
    <recommendedName>
        <fullName evidence="8">Transporter</fullName>
    </recommendedName>
</protein>
<feature type="binding site" evidence="6">
    <location>
        <position position="315"/>
    </location>
    <ligand>
        <name>Na(+)</name>
        <dbReference type="ChEBI" id="CHEBI:29101"/>
        <label>1</label>
    </ligand>
</feature>
<dbReference type="Pfam" id="PF00209">
    <property type="entry name" value="SNF"/>
    <property type="match status" value="2"/>
</dbReference>
<feature type="transmembrane region" description="Helical" evidence="10">
    <location>
        <begin position="230"/>
        <end position="249"/>
    </location>
</feature>
<dbReference type="PANTHER" id="PTHR11616:SF124">
    <property type="entry name" value="SODIUM- AND CHLORIDE-DEPENDENT GABA TRANSPORTER 3"/>
    <property type="match status" value="1"/>
</dbReference>
<dbReference type="PROSITE" id="PS50267">
    <property type="entry name" value="NA_NEUROTRAN_SYMP_3"/>
    <property type="match status" value="2"/>
</dbReference>
<evidence type="ECO:0000256" key="6">
    <source>
        <dbReference type="PIRSR" id="PIRSR600175-1"/>
    </source>
</evidence>
<dbReference type="InterPro" id="IPR002980">
    <property type="entry name" value="Na/ntran_symport_GABA_GAT1"/>
</dbReference>
<evidence type="ECO:0000256" key="4">
    <source>
        <dbReference type="ARBA" id="ARBA00022989"/>
    </source>
</evidence>
<evidence type="ECO:0000313" key="11">
    <source>
        <dbReference type="EMBL" id="KAK3512561.1"/>
    </source>
</evidence>
<feature type="transmembrane region" description="Helical" evidence="10">
    <location>
        <begin position="1224"/>
        <end position="1249"/>
    </location>
</feature>
<gene>
    <name evidence="11" type="ORF">QTP70_017240</name>
</gene>
<dbReference type="PANTHER" id="PTHR11616">
    <property type="entry name" value="SODIUM/CHLORIDE DEPENDENT TRANSPORTER"/>
    <property type="match status" value="1"/>
</dbReference>
<keyword evidence="6" id="KW-0479">Metal-binding</keyword>
<proteinExistence type="inferred from homology"/>
<dbReference type="PROSITE" id="PS00610">
    <property type="entry name" value="NA_NEUROTRAN_SYMP_1"/>
    <property type="match status" value="2"/>
</dbReference>
<dbReference type="GO" id="GO:0006836">
    <property type="term" value="P:neurotransmitter transport"/>
    <property type="evidence" value="ECO:0007669"/>
    <property type="project" value="InterPro"/>
</dbReference>
<dbReference type="GO" id="GO:0005886">
    <property type="term" value="C:plasma membrane"/>
    <property type="evidence" value="ECO:0007669"/>
    <property type="project" value="InterPro"/>
</dbReference>
<feature type="transmembrane region" description="Helical" evidence="10">
    <location>
        <begin position="261"/>
        <end position="284"/>
    </location>
</feature>
<feature type="non-terminal residue" evidence="11">
    <location>
        <position position="1504"/>
    </location>
</feature>
<feature type="transmembrane region" description="Helical" evidence="10">
    <location>
        <begin position="1029"/>
        <end position="1056"/>
    </location>
</feature>
<feature type="transmembrane region" description="Helical" evidence="10">
    <location>
        <begin position="1284"/>
        <end position="1305"/>
    </location>
</feature>
<feature type="binding site" evidence="6">
    <location>
        <position position="347"/>
    </location>
    <ligand>
        <name>Na(+)</name>
        <dbReference type="ChEBI" id="CHEBI:29101"/>
        <label>1</label>
    </ligand>
</feature>
<feature type="transmembrane region" description="Helical" evidence="10">
    <location>
        <begin position="444"/>
        <end position="469"/>
    </location>
</feature>
<evidence type="ECO:0000256" key="8">
    <source>
        <dbReference type="RuleBase" id="RU003732"/>
    </source>
</evidence>
<keyword evidence="5 10" id="KW-0472">Membrane</keyword>
<feature type="transmembrane region" description="Helical" evidence="10">
    <location>
        <begin position="95"/>
        <end position="115"/>
    </location>
</feature>
<dbReference type="EMBL" id="JAUCMX010000023">
    <property type="protein sequence ID" value="KAK3512561.1"/>
    <property type="molecule type" value="Genomic_DNA"/>
</dbReference>
<feature type="transmembrane region" description="Helical" evidence="10">
    <location>
        <begin position="1439"/>
        <end position="1461"/>
    </location>
</feature>
<comment type="similarity">
    <text evidence="8">Belongs to the sodium:neurotransmitter symporter (SNF) (TC 2.A.22) family.</text>
</comment>
<feature type="disulfide bond" evidence="7">
    <location>
        <begin position="180"/>
        <end position="189"/>
    </location>
</feature>
<dbReference type="Proteomes" id="UP001274896">
    <property type="component" value="Unassembled WGS sequence"/>
</dbReference>
<evidence type="ECO:0000256" key="3">
    <source>
        <dbReference type="ARBA" id="ARBA00022692"/>
    </source>
</evidence>
<feature type="transmembrane region" description="Helical" evidence="10">
    <location>
        <begin position="520"/>
        <end position="539"/>
    </location>
</feature>
<feature type="compositionally biased region" description="Basic residues" evidence="9">
    <location>
        <begin position="802"/>
        <end position="818"/>
    </location>
</feature>
<feature type="compositionally biased region" description="Polar residues" evidence="9">
    <location>
        <begin position="1484"/>
        <end position="1497"/>
    </location>
</feature>
<evidence type="ECO:0000256" key="9">
    <source>
        <dbReference type="SAM" id="MobiDB-lite"/>
    </source>
</evidence>
<feature type="binding site" evidence="6">
    <location>
        <position position="415"/>
    </location>
    <ligand>
        <name>Na(+)</name>
        <dbReference type="ChEBI" id="CHEBI:29101"/>
        <label>1</label>
    </ligand>
</feature>
<keyword evidence="4 10" id="KW-1133">Transmembrane helix</keyword>
<feature type="transmembrane region" description="Helical" evidence="10">
    <location>
        <begin position="475"/>
        <end position="499"/>
    </location>
</feature>
<feature type="binding site" evidence="6">
    <location>
        <position position="74"/>
    </location>
    <ligand>
        <name>Na(+)</name>
        <dbReference type="ChEBI" id="CHEBI:29101"/>
        <label>1</label>
    </ligand>
</feature>
<dbReference type="GO" id="GO:0042995">
    <property type="term" value="C:cell projection"/>
    <property type="evidence" value="ECO:0007669"/>
    <property type="project" value="TreeGrafter"/>
</dbReference>
<feature type="transmembrane region" description="Helical" evidence="10">
    <location>
        <begin position="984"/>
        <end position="1003"/>
    </location>
</feature>
<feature type="binding site" evidence="6">
    <location>
        <position position="416"/>
    </location>
    <ligand>
        <name>Na(+)</name>
        <dbReference type="ChEBI" id="CHEBI:29101"/>
        <label>1</label>
    </ligand>
</feature>
<comment type="subcellular location">
    <subcellularLocation>
        <location evidence="1">Membrane</location>
        <topology evidence="1">Multi-pass membrane protein</topology>
    </subcellularLocation>
</comment>
<feature type="transmembrane region" description="Helical" evidence="10">
    <location>
        <begin position="399"/>
        <end position="432"/>
    </location>
</feature>
<feature type="binding site" evidence="6">
    <location>
        <position position="412"/>
    </location>
    <ligand>
        <name>Na(+)</name>
        <dbReference type="ChEBI" id="CHEBI:29101"/>
        <label>1</label>
    </ligand>
</feature>
<comment type="caution">
    <text evidence="11">The sequence shown here is derived from an EMBL/GenBank/DDBJ whole genome shotgun (WGS) entry which is preliminary data.</text>
</comment>
<feature type="transmembrane region" description="Helical" evidence="10">
    <location>
        <begin position="1188"/>
        <end position="1212"/>
    </location>
</feature>